<feature type="chain" id="PRO_5038433336" description="Transglutaminase-like superfamily protein" evidence="1">
    <location>
        <begin position="27"/>
        <end position="256"/>
    </location>
</feature>
<protein>
    <recommendedName>
        <fullName evidence="4">Transglutaminase-like superfamily protein</fullName>
    </recommendedName>
</protein>
<reference evidence="3" key="1">
    <citation type="submission" date="2016-10" db="EMBL/GenBank/DDBJ databases">
        <authorList>
            <person name="Varghese N."/>
            <person name="Submissions S."/>
        </authorList>
    </citation>
    <scope>NUCLEOTIDE SEQUENCE [LARGE SCALE GENOMIC DNA]</scope>
    <source>
        <strain evidence="3">KH1P1</strain>
    </source>
</reference>
<dbReference type="EMBL" id="FOIL01000017">
    <property type="protein sequence ID" value="SET41106.1"/>
    <property type="molecule type" value="Genomic_DNA"/>
</dbReference>
<dbReference type="InterPro" id="IPR038765">
    <property type="entry name" value="Papain-like_cys_pep_sf"/>
</dbReference>
<keyword evidence="3" id="KW-1185">Reference proteome</keyword>
<dbReference type="RefSeq" id="WP_074649315.1">
    <property type="nucleotide sequence ID" value="NZ_FOIL01000017.1"/>
</dbReference>
<feature type="signal peptide" evidence="1">
    <location>
        <begin position="1"/>
        <end position="26"/>
    </location>
</feature>
<proteinExistence type="predicted"/>
<dbReference type="OrthoDB" id="9788327at2"/>
<dbReference type="SUPFAM" id="SSF54001">
    <property type="entry name" value="Cysteine proteinases"/>
    <property type="match status" value="1"/>
</dbReference>
<sequence length="256" mass="27989">MRLSKMIMGLGLAVSMTLSIGFSSFAGVLDAGIVSSCNGKYAFNVDKTKDLAQNYYQAEKVLNSACPAVGMTTMETVYSGGDGSVMIDGQNLNMLESIQNQTDEWLAANMAVIVPQGTPSDRIIPICADWVADRMTYDYSANSNKALGRAYQSALSCFTLGTGLCATYAYAFNSMVSYVPVNPETGTVDYTAANPTHLQTRFVYTSRHAWSAVYENGAWHHYDVCSYDLMNRDSRYLDMTSGIMSDAKYSNISIVF</sequence>
<dbReference type="Proteomes" id="UP000199820">
    <property type="component" value="Unassembled WGS sequence"/>
</dbReference>
<name>A0A1I0E8B9_9FIRM</name>
<gene>
    <name evidence="2" type="ORF">SAMN04487771_10179</name>
</gene>
<evidence type="ECO:0000256" key="1">
    <source>
        <dbReference type="SAM" id="SignalP"/>
    </source>
</evidence>
<keyword evidence="1" id="KW-0732">Signal</keyword>
<organism evidence="2 3">
    <name type="scientific">[Clostridium] aminophilum</name>
    <dbReference type="NCBI Taxonomy" id="1526"/>
    <lineage>
        <taxon>Bacteria</taxon>
        <taxon>Bacillati</taxon>
        <taxon>Bacillota</taxon>
        <taxon>Clostridia</taxon>
        <taxon>Lachnospirales</taxon>
        <taxon>Lachnospiraceae</taxon>
    </lineage>
</organism>
<evidence type="ECO:0000313" key="3">
    <source>
        <dbReference type="Proteomes" id="UP000199820"/>
    </source>
</evidence>
<dbReference type="Gene3D" id="3.10.620.30">
    <property type="match status" value="1"/>
</dbReference>
<evidence type="ECO:0000313" key="2">
    <source>
        <dbReference type="EMBL" id="SET41106.1"/>
    </source>
</evidence>
<evidence type="ECO:0008006" key="4">
    <source>
        <dbReference type="Google" id="ProtNLM"/>
    </source>
</evidence>
<accession>A0A1I0E8B9</accession>
<dbReference type="AlphaFoldDB" id="A0A1I0E8B9"/>